<evidence type="ECO:0000313" key="2">
    <source>
        <dbReference type="EMBL" id="ADI17170.1"/>
    </source>
</evidence>
<dbReference type="PANTHER" id="PTHR35024:SF4">
    <property type="entry name" value="POLYMER-FORMING CYTOSKELETAL PROTEIN"/>
    <property type="match status" value="1"/>
</dbReference>
<reference evidence="2" key="1">
    <citation type="journal article" date="2011" name="Environ. Microbiol.">
        <title>Time-series analyses of Monterey Bay coastal microbial picoplankton using a 'genome proxy' microarray.</title>
        <authorList>
            <person name="Rich V.I."/>
            <person name="Pham V.D."/>
            <person name="Eppley J."/>
            <person name="Shi Y."/>
            <person name="DeLong E.F."/>
        </authorList>
    </citation>
    <scope>NUCLEOTIDE SEQUENCE</scope>
</reference>
<accession>E0XRX9</accession>
<organism evidence="2">
    <name type="scientific">uncultured gamma proteobacterium HF0070_08D07</name>
    <dbReference type="NCBI Taxonomy" id="710983"/>
    <lineage>
        <taxon>Bacteria</taxon>
        <taxon>Pseudomonadati</taxon>
        <taxon>Pseudomonadota</taxon>
        <taxon>Gammaproteobacteria</taxon>
        <taxon>environmental samples</taxon>
    </lineage>
</organism>
<sequence length="132" mass="14062">MAVKNKQKGSSTLIEVGTLIKGEIIFDNELFVMGEVDGDLNSDSELAKLIVSKTGKVQGEIRVPNVVVNGTILGNVYASGNLEITGTAIIFGDLHYSTIEIQGGSLITGRLVAEQIKLDSGEKEIAREESRG</sequence>
<dbReference type="Pfam" id="PF04519">
    <property type="entry name" value="Bactofilin"/>
    <property type="match status" value="1"/>
</dbReference>
<evidence type="ECO:0000256" key="1">
    <source>
        <dbReference type="ARBA" id="ARBA00044755"/>
    </source>
</evidence>
<dbReference type="AlphaFoldDB" id="E0XRX9"/>
<dbReference type="PANTHER" id="PTHR35024">
    <property type="entry name" value="HYPOTHETICAL CYTOSOLIC PROTEIN"/>
    <property type="match status" value="1"/>
</dbReference>
<proteinExistence type="inferred from homology"/>
<protein>
    <submittedName>
        <fullName evidence="2">Integral membrane protein ccma involved in cell shape determination</fullName>
    </submittedName>
</protein>
<dbReference type="EMBL" id="GU474855">
    <property type="protein sequence ID" value="ADI17170.1"/>
    <property type="molecule type" value="Genomic_DNA"/>
</dbReference>
<comment type="similarity">
    <text evidence="1">Belongs to the bactofilin family.</text>
</comment>
<name>E0XRX9_9GAMM</name>
<dbReference type="InterPro" id="IPR007607">
    <property type="entry name" value="BacA/B"/>
</dbReference>